<dbReference type="EMBL" id="JBHXKZ010000021">
    <property type="protein sequence ID" value="MFD4825659.1"/>
    <property type="molecule type" value="Genomic_DNA"/>
</dbReference>
<dbReference type="Gene3D" id="3.40.50.150">
    <property type="entry name" value="Vaccinia Virus protein VP39"/>
    <property type="match status" value="1"/>
</dbReference>
<accession>A0ABW6F539</accession>
<comment type="similarity">
    <text evidence="6 7">Belongs to the class I-like SAM-binding methyltransferase superfamily. C5-methyltransferase family.</text>
</comment>
<dbReference type="InterPro" id="IPR001525">
    <property type="entry name" value="C5_MeTfrase"/>
</dbReference>
<evidence type="ECO:0000313" key="8">
    <source>
        <dbReference type="EMBL" id="MFD4825659.1"/>
    </source>
</evidence>
<evidence type="ECO:0000256" key="3">
    <source>
        <dbReference type="ARBA" id="ARBA00022679"/>
    </source>
</evidence>
<dbReference type="PANTHER" id="PTHR46098:SF1">
    <property type="entry name" value="TRNA (CYTOSINE(38)-C(5))-METHYLTRANSFERASE"/>
    <property type="match status" value="1"/>
</dbReference>
<evidence type="ECO:0000313" key="9">
    <source>
        <dbReference type="Proteomes" id="UP001598352"/>
    </source>
</evidence>
<evidence type="ECO:0000256" key="1">
    <source>
        <dbReference type="ARBA" id="ARBA00011975"/>
    </source>
</evidence>
<dbReference type="InterPro" id="IPR050750">
    <property type="entry name" value="C5-MTase"/>
</dbReference>
<dbReference type="SUPFAM" id="SSF53335">
    <property type="entry name" value="S-adenosyl-L-methionine-dependent methyltransferases"/>
    <property type="match status" value="1"/>
</dbReference>
<evidence type="ECO:0000256" key="4">
    <source>
        <dbReference type="ARBA" id="ARBA00022691"/>
    </source>
</evidence>
<dbReference type="RefSeq" id="WP_382775728.1">
    <property type="nucleotide sequence ID" value="NZ_JBHXKZ010000021.1"/>
</dbReference>
<dbReference type="EC" id="2.1.1.37" evidence="1"/>
<gene>
    <name evidence="8" type="ORF">ACFWOQ_24130</name>
</gene>
<evidence type="ECO:0000256" key="7">
    <source>
        <dbReference type="RuleBase" id="RU000416"/>
    </source>
</evidence>
<evidence type="ECO:0000256" key="6">
    <source>
        <dbReference type="PROSITE-ProRule" id="PRU01016"/>
    </source>
</evidence>
<dbReference type="PROSITE" id="PS51679">
    <property type="entry name" value="SAM_MT_C5"/>
    <property type="match status" value="1"/>
</dbReference>
<dbReference type="GO" id="GO:0003886">
    <property type="term" value="F:DNA (cytosine-5-)-methyltransferase activity"/>
    <property type="evidence" value="ECO:0007669"/>
    <property type="project" value="UniProtKB-EC"/>
</dbReference>
<dbReference type="NCBIfam" id="TIGR00675">
    <property type="entry name" value="dcm"/>
    <property type="match status" value="1"/>
</dbReference>
<feature type="active site" evidence="6">
    <location>
        <position position="87"/>
    </location>
</feature>
<proteinExistence type="inferred from homology"/>
<keyword evidence="2 6" id="KW-0489">Methyltransferase</keyword>
<dbReference type="Proteomes" id="UP001598352">
    <property type="component" value="Unassembled WGS sequence"/>
</dbReference>
<keyword evidence="4 6" id="KW-0949">S-adenosyl-L-methionine</keyword>
<evidence type="ECO:0000256" key="2">
    <source>
        <dbReference type="ARBA" id="ARBA00022603"/>
    </source>
</evidence>
<organism evidence="8 9">
    <name type="scientific">Streptomyces rubiginosohelvolus</name>
    <dbReference type="NCBI Taxonomy" id="67362"/>
    <lineage>
        <taxon>Bacteria</taxon>
        <taxon>Bacillati</taxon>
        <taxon>Actinomycetota</taxon>
        <taxon>Actinomycetes</taxon>
        <taxon>Kitasatosporales</taxon>
        <taxon>Streptomycetaceae</taxon>
        <taxon>Streptomyces</taxon>
    </lineage>
</organism>
<keyword evidence="9" id="KW-1185">Reference proteome</keyword>
<dbReference type="PRINTS" id="PR00105">
    <property type="entry name" value="C5METTRFRASE"/>
</dbReference>
<dbReference type="GO" id="GO:0032259">
    <property type="term" value="P:methylation"/>
    <property type="evidence" value="ECO:0007669"/>
    <property type="project" value="UniProtKB-KW"/>
</dbReference>
<dbReference type="PANTHER" id="PTHR46098">
    <property type="entry name" value="TRNA (CYTOSINE(38)-C(5))-METHYLTRANSFERASE"/>
    <property type="match status" value="1"/>
</dbReference>
<reference evidence="8 9" key="1">
    <citation type="submission" date="2024-09" db="EMBL/GenBank/DDBJ databases">
        <title>The Natural Products Discovery Center: Release of the First 8490 Sequenced Strains for Exploring Actinobacteria Biosynthetic Diversity.</title>
        <authorList>
            <person name="Kalkreuter E."/>
            <person name="Kautsar S.A."/>
            <person name="Yang D."/>
            <person name="Bader C.D."/>
            <person name="Teijaro C.N."/>
            <person name="Fluegel L."/>
            <person name="Davis C.M."/>
            <person name="Simpson J.R."/>
            <person name="Lauterbach L."/>
            <person name="Steele A.D."/>
            <person name="Gui C."/>
            <person name="Meng S."/>
            <person name="Li G."/>
            <person name="Viehrig K."/>
            <person name="Ye F."/>
            <person name="Su P."/>
            <person name="Kiefer A.F."/>
            <person name="Nichols A."/>
            <person name="Cepeda A.J."/>
            <person name="Yan W."/>
            <person name="Fan B."/>
            <person name="Jiang Y."/>
            <person name="Adhikari A."/>
            <person name="Zheng C.-J."/>
            <person name="Schuster L."/>
            <person name="Cowan T.M."/>
            <person name="Smanski M.J."/>
            <person name="Chevrette M.G."/>
            <person name="De Carvalho L.P.S."/>
            <person name="Shen B."/>
        </authorList>
    </citation>
    <scope>NUCLEOTIDE SEQUENCE [LARGE SCALE GENOMIC DNA]</scope>
    <source>
        <strain evidence="8 9">NPDC058428</strain>
    </source>
</reference>
<comment type="caution">
    <text evidence="8">The sequence shown here is derived from an EMBL/GenBank/DDBJ whole genome shotgun (WGS) entry which is preliminary data.</text>
</comment>
<dbReference type="Pfam" id="PF00145">
    <property type="entry name" value="DNA_methylase"/>
    <property type="match status" value="1"/>
</dbReference>
<dbReference type="InterPro" id="IPR029063">
    <property type="entry name" value="SAM-dependent_MTases_sf"/>
</dbReference>
<keyword evidence="5" id="KW-0680">Restriction system</keyword>
<name>A0ABW6F539_9ACTN</name>
<keyword evidence="3 6" id="KW-0808">Transferase</keyword>
<sequence>MEQLDASVPAVAEFFAGIGLARLGLERADLKVVWANDMSSDKRDMYNGHFADEHDHYQLGDIKKIAEDENATGLPRDLDLAWASFPCTDLSLAGGRKGLAGKHSGTFWDFTKILENLGEDDRPAVVALENVNGFATSHGGADLRAAVEELNRLGYSLDVLTLDARSWVPQSRPRLFLVGARHAPTEEGPENRNAFLRPSWLDPVFDDKDLRTHRAALPSPPSHRVEGWTTLIEKNGPVPDDVWWDEQRQRKFEEQLSEIQLQRIAQLKEKGSIVYRTAYRRTRDGKPAWEIRADDIAGCLRTTGGGSSKQAVVEIRPKGLRTRWMTAHEYACLMGADDYALPARTNQALMGFGDAVCVDAVAWLAEHYLKPLIAEQRNR</sequence>
<evidence type="ECO:0000256" key="5">
    <source>
        <dbReference type="ARBA" id="ARBA00022747"/>
    </source>
</evidence>
<protein>
    <recommendedName>
        <fullName evidence="1">DNA (cytosine-5-)-methyltransferase</fullName>
        <ecNumber evidence="1">2.1.1.37</ecNumber>
    </recommendedName>
</protein>